<evidence type="ECO:0000313" key="2">
    <source>
        <dbReference type="EMBL" id="ACQ81618.1"/>
    </source>
</evidence>
<reference evidence="2 3" key="1">
    <citation type="journal article" date="2009" name="Stand. Genomic Sci.">
        <title>Complete genome sequence of Beutenbergia cavernae type strain (HKI 0122).</title>
        <authorList>
            <person name="Land M."/>
            <person name="Pukall R."/>
            <person name="Abt B."/>
            <person name="Goker M."/>
            <person name="Rohde M."/>
            <person name="Glavina Del Rio T."/>
            <person name="Tice H."/>
            <person name="Copeland A."/>
            <person name="Cheng J.F."/>
            <person name="Lucas S."/>
            <person name="Chen F."/>
            <person name="Nolan M."/>
            <person name="Bruce D."/>
            <person name="Goodwin L."/>
            <person name="Pitluck S."/>
            <person name="Ivanova N."/>
            <person name="Mavromatis K."/>
            <person name="Ovchinnikova G."/>
            <person name="Pati A."/>
            <person name="Chen A."/>
            <person name="Palaniappan K."/>
            <person name="Hauser L."/>
            <person name="Chang Y.J."/>
            <person name="Jefferies C.C."/>
            <person name="Saunders E."/>
            <person name="Brettin T."/>
            <person name="Detter J.C."/>
            <person name="Han C."/>
            <person name="Chain P."/>
            <person name="Bristow J."/>
            <person name="Eisen J.A."/>
            <person name="Markowitz V."/>
            <person name="Hugenholtz P."/>
            <person name="Kyrpides N.C."/>
            <person name="Klenk H.P."/>
            <person name="Lapidus A."/>
        </authorList>
    </citation>
    <scope>NUCLEOTIDE SEQUENCE [LARGE SCALE GENOMIC DNA]</scope>
    <source>
        <strain evidence="3">ATCC BAA-8 / DSM 12333 / NBRC 16432</strain>
    </source>
</reference>
<evidence type="ECO:0000313" key="3">
    <source>
        <dbReference type="Proteomes" id="UP000007962"/>
    </source>
</evidence>
<sequence length="120" mass="13332">MNQRVTVTGPRRHPARARRRAATADIDEQTHLGDVYMRSLVRTQLRLGLTVAGVTFGLLAALPLVFALAPETAQRTVLGIGMPWLILGAGVYPLLVGVAWIYVRQAERVERDFAELVDRR</sequence>
<dbReference type="Proteomes" id="UP000007962">
    <property type="component" value="Chromosome"/>
</dbReference>
<dbReference type="STRING" id="471853.Bcav_3376"/>
<dbReference type="EMBL" id="CP001618">
    <property type="protein sequence ID" value="ACQ81618.1"/>
    <property type="molecule type" value="Genomic_DNA"/>
</dbReference>
<keyword evidence="1" id="KW-0812">Transmembrane</keyword>
<proteinExistence type="predicted"/>
<evidence type="ECO:0000256" key="1">
    <source>
        <dbReference type="SAM" id="Phobius"/>
    </source>
</evidence>
<dbReference type="HOGENOM" id="CLU_136228_1_0_11"/>
<gene>
    <name evidence="2" type="ordered locus">Bcav_3376</name>
</gene>
<protein>
    <submittedName>
        <fullName evidence="2">Uncharacterized protein</fullName>
    </submittedName>
</protein>
<dbReference type="RefSeq" id="WP_015883855.1">
    <property type="nucleotide sequence ID" value="NC_012669.1"/>
</dbReference>
<accession>C5C1K8</accession>
<keyword evidence="3" id="KW-1185">Reference proteome</keyword>
<keyword evidence="1" id="KW-1133">Transmembrane helix</keyword>
<keyword evidence="1" id="KW-0472">Membrane</keyword>
<dbReference type="KEGG" id="bcv:Bcav_3376"/>
<name>C5C1K8_BEUC1</name>
<dbReference type="eggNOG" id="ENOG5032YM2">
    <property type="taxonomic scope" value="Bacteria"/>
</dbReference>
<feature type="transmembrane region" description="Helical" evidence="1">
    <location>
        <begin position="81"/>
        <end position="103"/>
    </location>
</feature>
<dbReference type="AlphaFoldDB" id="C5C1K8"/>
<dbReference type="OrthoDB" id="5186135at2"/>
<organism evidence="2 3">
    <name type="scientific">Beutenbergia cavernae (strain ATCC BAA-8 / DSM 12333 / CCUG 43141 / JCM 11478 / NBRC 16432 / NCIMB 13614 / HKI 0122)</name>
    <dbReference type="NCBI Taxonomy" id="471853"/>
    <lineage>
        <taxon>Bacteria</taxon>
        <taxon>Bacillati</taxon>
        <taxon>Actinomycetota</taxon>
        <taxon>Actinomycetes</taxon>
        <taxon>Micrococcales</taxon>
        <taxon>Beutenbergiaceae</taxon>
        <taxon>Beutenbergia</taxon>
    </lineage>
</organism>
<feature type="transmembrane region" description="Helical" evidence="1">
    <location>
        <begin position="47"/>
        <end position="69"/>
    </location>
</feature>